<dbReference type="PANTHER" id="PTHR40836:SF4">
    <property type="entry name" value="RB1-INDUCIBLE COILED-COIL PROTEIN"/>
    <property type="match status" value="1"/>
</dbReference>
<sequence>MAKKVQAHKKSNCGLQTIQNSVEFQVETSQPHCSKGELPYPYQVEDGCPKSSNYSNLASLKKLNNGGFHKQSSTRNNAPSLVARLMGIDTMPLDTKPVVVPSVERKIENMEMEFAKKGMKGRDFDSFYKDIDDDEWGQNFVKPKPREHPQEVELQKFKKEFEAYQAERSKECSMVQHIACSKTDGNTFPSRSKTLSIDFEESLIMKCRSRLNICASPTQIVILKPACDGIYNCNHEEKCINLSGTLQGRKSIEDFLEEVRERLKCELQGNTTKKGFVNRANGIETPNHEIPSESDPTNKAHILNLLRTESARSYKSETRFNGPSSPESFMMDTRKFLSERVRNDMKNVVHFDIPEVGCGNSKSYMLDYDRVRQMNCNDMMKRGILKEKFETPTGSYRHIPHDNLLDHRELSPRNLVRSLSAPASGASFEKLLLEDRHVLTGALIRRKLEAVEAVPVDAKKLKKDRFNIKEKILRLKYSLGLRGKLFGKRVQSIVESHSNENGPILRDIRSGPTVLMKYGERHENSTEVPPSPASMCSSAFEERWKQTEHSTPISTPDVSSLDDIVVPKAFRDISSGLNELRRQLSQLDSDGHEDLTIKQKLFESELIQLDDPAESYVRDLLVASGLYFGSWNKSLLRGDSFAKAIGNSVFEEVEESHKKMVKENERSIRDQNKNNKLEHKVLHDLLNEALSVVLRPPLTLSGFRRKPCNSSMQHHLPCGKELLKLVWDIVCVSLYPEPKTSPYSLDSLVAEHLGSVSWFGLINDEIDILESETAFLVTDDLVEELTRDIMLC</sequence>
<feature type="domain" description="DUF4378" evidence="2">
    <location>
        <begin position="615"/>
        <end position="784"/>
    </location>
</feature>
<dbReference type="InterPro" id="IPR025486">
    <property type="entry name" value="DUF4378"/>
</dbReference>
<dbReference type="EMBL" id="JAYKXN010000008">
    <property type="protein sequence ID" value="KAK7262766.1"/>
    <property type="molecule type" value="Genomic_DNA"/>
</dbReference>
<dbReference type="Pfam" id="PF14383">
    <property type="entry name" value="VARLMGL"/>
    <property type="match status" value="1"/>
</dbReference>
<dbReference type="PANTHER" id="PTHR40836">
    <property type="entry name" value="RB1-INDUCIBLE COILED-COIL PROTEIN"/>
    <property type="match status" value="1"/>
</dbReference>
<evidence type="ECO:0000259" key="3">
    <source>
        <dbReference type="Pfam" id="PF14383"/>
    </source>
</evidence>
<dbReference type="AlphaFoldDB" id="A0AAN9I797"/>
<keyword evidence="5" id="KW-1185">Reference proteome</keyword>
<evidence type="ECO:0000313" key="4">
    <source>
        <dbReference type="EMBL" id="KAK7262766.1"/>
    </source>
</evidence>
<feature type="domain" description="DUF3741" evidence="3">
    <location>
        <begin position="78"/>
        <end position="92"/>
    </location>
</feature>
<dbReference type="Proteomes" id="UP001359559">
    <property type="component" value="Unassembled WGS sequence"/>
</dbReference>
<dbReference type="Pfam" id="PF14309">
    <property type="entry name" value="DUF4378"/>
    <property type="match status" value="1"/>
</dbReference>
<accession>A0AAN9I797</accession>
<evidence type="ECO:0000259" key="2">
    <source>
        <dbReference type="Pfam" id="PF14309"/>
    </source>
</evidence>
<organism evidence="4 5">
    <name type="scientific">Clitoria ternatea</name>
    <name type="common">Butterfly pea</name>
    <dbReference type="NCBI Taxonomy" id="43366"/>
    <lineage>
        <taxon>Eukaryota</taxon>
        <taxon>Viridiplantae</taxon>
        <taxon>Streptophyta</taxon>
        <taxon>Embryophyta</taxon>
        <taxon>Tracheophyta</taxon>
        <taxon>Spermatophyta</taxon>
        <taxon>Magnoliopsida</taxon>
        <taxon>eudicotyledons</taxon>
        <taxon>Gunneridae</taxon>
        <taxon>Pentapetalae</taxon>
        <taxon>rosids</taxon>
        <taxon>fabids</taxon>
        <taxon>Fabales</taxon>
        <taxon>Fabaceae</taxon>
        <taxon>Papilionoideae</taxon>
        <taxon>50 kb inversion clade</taxon>
        <taxon>NPAAA clade</taxon>
        <taxon>indigoferoid/millettioid clade</taxon>
        <taxon>Phaseoleae</taxon>
        <taxon>Clitoria</taxon>
    </lineage>
</organism>
<dbReference type="InterPro" id="IPR032795">
    <property type="entry name" value="DUF3741-assoc"/>
</dbReference>
<comment type="caution">
    <text evidence="4">The sequence shown here is derived from an EMBL/GenBank/DDBJ whole genome shotgun (WGS) entry which is preliminary data.</text>
</comment>
<evidence type="ECO:0000313" key="5">
    <source>
        <dbReference type="Proteomes" id="UP001359559"/>
    </source>
</evidence>
<evidence type="ECO:0000256" key="1">
    <source>
        <dbReference type="SAM" id="MobiDB-lite"/>
    </source>
</evidence>
<proteinExistence type="predicted"/>
<reference evidence="4 5" key="1">
    <citation type="submission" date="2024-01" db="EMBL/GenBank/DDBJ databases">
        <title>The genomes of 5 underutilized Papilionoideae crops provide insights into root nodulation and disease resistance.</title>
        <authorList>
            <person name="Yuan L."/>
        </authorList>
    </citation>
    <scope>NUCLEOTIDE SEQUENCE [LARGE SCALE GENOMIC DNA]</scope>
    <source>
        <strain evidence="4">LY-2023</strain>
        <tissue evidence="4">Leaf</tissue>
    </source>
</reference>
<gene>
    <name evidence="4" type="ORF">RJT34_30346</name>
</gene>
<feature type="region of interest" description="Disordered" evidence="1">
    <location>
        <begin position="277"/>
        <end position="297"/>
    </location>
</feature>
<name>A0AAN9I797_CLITE</name>
<evidence type="ECO:0008006" key="6">
    <source>
        <dbReference type="Google" id="ProtNLM"/>
    </source>
</evidence>
<protein>
    <recommendedName>
        <fullName evidence="6">DUF4378 domain-containing protein</fullName>
    </recommendedName>
</protein>